<accession>A0A7J7KWF5</accession>
<sequence length="105" mass="12064">FGPRVNLVRTSLDVVRTNSCTHWNFGPGVNLVRTSLELFERASSRFALDVMFEFMSFASRSVLLVFSSLVYKEDLGYFVSHLLVSLTLERLGFEETPLKLEKLER</sequence>
<dbReference type="EMBL" id="JACGCM010002827">
    <property type="protein sequence ID" value="KAF6134709.1"/>
    <property type="molecule type" value="Genomic_DNA"/>
</dbReference>
<reference evidence="1 2" key="1">
    <citation type="journal article" date="2020" name="IScience">
        <title>Genome Sequencing of the Endangered Kingdonia uniflora (Circaeasteraceae, Ranunculales) Reveals Potential Mechanisms of Evolutionary Specialization.</title>
        <authorList>
            <person name="Sun Y."/>
            <person name="Deng T."/>
            <person name="Zhang A."/>
            <person name="Moore M.J."/>
            <person name="Landis J.B."/>
            <person name="Lin N."/>
            <person name="Zhang H."/>
            <person name="Zhang X."/>
            <person name="Huang J."/>
            <person name="Zhang X."/>
            <person name="Sun H."/>
            <person name="Wang H."/>
        </authorList>
    </citation>
    <scope>NUCLEOTIDE SEQUENCE [LARGE SCALE GENOMIC DNA]</scope>
    <source>
        <strain evidence="1">TB1705</strain>
        <tissue evidence="1">Leaf</tissue>
    </source>
</reference>
<organism evidence="1 2">
    <name type="scientific">Kingdonia uniflora</name>
    <dbReference type="NCBI Taxonomy" id="39325"/>
    <lineage>
        <taxon>Eukaryota</taxon>
        <taxon>Viridiplantae</taxon>
        <taxon>Streptophyta</taxon>
        <taxon>Embryophyta</taxon>
        <taxon>Tracheophyta</taxon>
        <taxon>Spermatophyta</taxon>
        <taxon>Magnoliopsida</taxon>
        <taxon>Ranunculales</taxon>
        <taxon>Circaeasteraceae</taxon>
        <taxon>Kingdonia</taxon>
    </lineage>
</organism>
<proteinExistence type="predicted"/>
<keyword evidence="2" id="KW-1185">Reference proteome</keyword>
<gene>
    <name evidence="1" type="ORF">GIB67_002110</name>
</gene>
<comment type="caution">
    <text evidence="1">The sequence shown here is derived from an EMBL/GenBank/DDBJ whole genome shotgun (WGS) entry which is preliminary data.</text>
</comment>
<name>A0A7J7KWF5_9MAGN</name>
<protein>
    <submittedName>
        <fullName evidence="1">Uncharacterized protein</fullName>
    </submittedName>
</protein>
<dbReference type="AlphaFoldDB" id="A0A7J7KWF5"/>
<evidence type="ECO:0000313" key="2">
    <source>
        <dbReference type="Proteomes" id="UP000541444"/>
    </source>
</evidence>
<feature type="non-terminal residue" evidence="1">
    <location>
        <position position="1"/>
    </location>
</feature>
<dbReference type="Proteomes" id="UP000541444">
    <property type="component" value="Unassembled WGS sequence"/>
</dbReference>
<evidence type="ECO:0000313" key="1">
    <source>
        <dbReference type="EMBL" id="KAF6134709.1"/>
    </source>
</evidence>